<evidence type="ECO:0000259" key="4">
    <source>
        <dbReference type="PROSITE" id="PS51670"/>
    </source>
</evidence>
<gene>
    <name evidence="5" type="primary">Cni-Y49A3A.4</name>
    <name evidence="5" type="synonym">Cnig_chr_V.g20564</name>
    <name evidence="5" type="ORF">B9Z55_020564</name>
</gene>
<feature type="domain" description="ShKT" evidence="4">
    <location>
        <begin position="199"/>
        <end position="233"/>
    </location>
</feature>
<reference evidence="6" key="1">
    <citation type="submission" date="2017-10" db="EMBL/GenBank/DDBJ databases">
        <title>Rapid genome shrinkage in a self-fertile nematode reveals novel sperm competition proteins.</title>
        <authorList>
            <person name="Yin D."/>
            <person name="Schwarz E.M."/>
            <person name="Thomas C.G."/>
            <person name="Felde R.L."/>
            <person name="Korf I.F."/>
            <person name="Cutter A.D."/>
            <person name="Schartner C.M."/>
            <person name="Ralston E.J."/>
            <person name="Meyer B.J."/>
            <person name="Haag E.S."/>
        </authorList>
    </citation>
    <scope>NUCLEOTIDE SEQUENCE [LARGE SCALE GENOMIC DNA]</scope>
    <source>
        <strain evidence="6">JU1422</strain>
    </source>
</reference>
<evidence type="ECO:0000256" key="1">
    <source>
        <dbReference type="PROSITE-ProRule" id="PRU01005"/>
    </source>
</evidence>
<feature type="region of interest" description="Disordered" evidence="2">
    <location>
        <begin position="168"/>
        <end position="189"/>
    </location>
</feature>
<feature type="disulfide bond" evidence="1">
    <location>
        <begin position="83"/>
        <end position="117"/>
    </location>
</feature>
<comment type="caution">
    <text evidence="1">Lacks conserved residue(s) required for the propagation of feature annotation.</text>
</comment>
<dbReference type="AlphaFoldDB" id="A0A2G5TNE6"/>
<dbReference type="Gene3D" id="1.10.10.1870">
    <property type="entry name" value="ShTK domain-like"/>
    <property type="match status" value="2"/>
</dbReference>
<evidence type="ECO:0000256" key="2">
    <source>
        <dbReference type="SAM" id="MobiDB-lite"/>
    </source>
</evidence>
<protein>
    <recommendedName>
        <fullName evidence="4">ShKT domain-containing protein</fullName>
    </recommendedName>
</protein>
<dbReference type="Gene3D" id="1.10.10.1940">
    <property type="match status" value="1"/>
</dbReference>
<feature type="disulfide bond" evidence="1">
    <location>
        <begin position="199"/>
        <end position="233"/>
    </location>
</feature>
<dbReference type="EMBL" id="PDUG01000005">
    <property type="protein sequence ID" value="PIC28753.1"/>
    <property type="molecule type" value="Genomic_DNA"/>
</dbReference>
<accession>A0A2G5TNE6</accession>
<keyword evidence="6" id="KW-1185">Reference proteome</keyword>
<dbReference type="PANTHER" id="PTHR21724">
    <property type="entry name" value="SHKT DOMAIN-CONTAINING PROTEIN"/>
    <property type="match status" value="1"/>
</dbReference>
<dbReference type="InterPro" id="IPR003582">
    <property type="entry name" value="ShKT_dom"/>
</dbReference>
<keyword evidence="1" id="KW-1015">Disulfide bond</keyword>
<organism evidence="5 6">
    <name type="scientific">Caenorhabditis nigoni</name>
    <dbReference type="NCBI Taxonomy" id="1611254"/>
    <lineage>
        <taxon>Eukaryota</taxon>
        <taxon>Metazoa</taxon>
        <taxon>Ecdysozoa</taxon>
        <taxon>Nematoda</taxon>
        <taxon>Chromadorea</taxon>
        <taxon>Rhabditida</taxon>
        <taxon>Rhabditina</taxon>
        <taxon>Rhabditomorpha</taxon>
        <taxon>Rhabditoidea</taxon>
        <taxon>Rhabditidae</taxon>
        <taxon>Peloderinae</taxon>
        <taxon>Caenorhabditis</taxon>
    </lineage>
</organism>
<dbReference type="Pfam" id="PF01549">
    <property type="entry name" value="ShK"/>
    <property type="match status" value="3"/>
</dbReference>
<feature type="chain" id="PRO_5013909038" description="ShKT domain-containing protein" evidence="3">
    <location>
        <begin position="23"/>
        <end position="249"/>
    </location>
</feature>
<sequence>MLQNVLFPLFSLILLNSHTVSSDKCLDAHHDCRLIAVKCLSPNRIEQKLMEIACPLTCGYCIENERVTTSTVIPEKSIMPTKCVDEAEDCADRINFCNRMFYKRMMSLQCAKTCKFCDPDDEYEEEEAEDSREIHLSTLRSKMGEETVQKLEELKIVDSVIDLLKNATTSPASERKPRRFSKKPTATTNFSSEVTENECVDTASDCERNKKLCNHKAYTSLFRKICAKTCEYCELADSTIDLESSGEYF</sequence>
<feature type="domain" description="ShKT" evidence="4">
    <location>
        <begin position="83"/>
        <end position="117"/>
    </location>
</feature>
<dbReference type="PANTHER" id="PTHR21724:SF109">
    <property type="entry name" value="SHKT DOMAIN-CONTAINING PROTEIN"/>
    <property type="match status" value="1"/>
</dbReference>
<comment type="caution">
    <text evidence="5">The sequence shown here is derived from an EMBL/GenBank/DDBJ whole genome shotgun (WGS) entry which is preliminary data.</text>
</comment>
<dbReference type="Proteomes" id="UP000230233">
    <property type="component" value="Chromosome V"/>
</dbReference>
<evidence type="ECO:0000313" key="6">
    <source>
        <dbReference type="Proteomes" id="UP000230233"/>
    </source>
</evidence>
<evidence type="ECO:0000313" key="5">
    <source>
        <dbReference type="EMBL" id="PIC28753.1"/>
    </source>
</evidence>
<dbReference type="SMART" id="SM00254">
    <property type="entry name" value="ShKT"/>
    <property type="match status" value="3"/>
</dbReference>
<name>A0A2G5TNE6_9PELO</name>
<dbReference type="OrthoDB" id="5849374at2759"/>
<proteinExistence type="predicted"/>
<keyword evidence="3" id="KW-0732">Signal</keyword>
<dbReference type="PROSITE" id="PS51670">
    <property type="entry name" value="SHKT"/>
    <property type="match status" value="2"/>
</dbReference>
<feature type="signal peptide" evidence="3">
    <location>
        <begin position="1"/>
        <end position="22"/>
    </location>
</feature>
<evidence type="ECO:0000256" key="3">
    <source>
        <dbReference type="SAM" id="SignalP"/>
    </source>
</evidence>